<feature type="transmembrane region" description="Helical" evidence="8">
    <location>
        <begin position="218"/>
        <end position="240"/>
    </location>
</feature>
<dbReference type="InterPro" id="IPR020846">
    <property type="entry name" value="MFS_dom"/>
</dbReference>
<feature type="transmembrane region" description="Helical" evidence="8">
    <location>
        <begin position="518"/>
        <end position="538"/>
    </location>
</feature>
<reference evidence="10 11" key="1">
    <citation type="submission" date="2024-04" db="EMBL/GenBank/DDBJ databases">
        <title>Phyllosticta paracitricarpa is synonymous to the EU quarantine fungus P. citricarpa based on phylogenomic analyses.</title>
        <authorList>
            <consortium name="Lawrence Berkeley National Laboratory"/>
            <person name="Van Ingen-Buijs V.A."/>
            <person name="Van Westerhoven A.C."/>
            <person name="Haridas S."/>
            <person name="Skiadas P."/>
            <person name="Martin F."/>
            <person name="Groenewald J.Z."/>
            <person name="Crous P.W."/>
            <person name="Seidl M.F."/>
        </authorList>
    </citation>
    <scope>NUCLEOTIDE SEQUENCE [LARGE SCALE GENOMIC DNA]</scope>
    <source>
        <strain evidence="10 11">CBS 123374</strain>
    </source>
</reference>
<keyword evidence="6 8" id="KW-0472">Membrane</keyword>
<comment type="caution">
    <text evidence="10">The sequence shown here is derived from an EMBL/GenBank/DDBJ whole genome shotgun (WGS) entry which is preliminary data.</text>
</comment>
<dbReference type="PANTHER" id="PTHR48020:SF9">
    <property type="entry name" value="MAJOR FACILITATOR SUPERFAMILY (MFS) PROFILE DOMAIN-CONTAINING PROTEIN"/>
    <property type="match status" value="1"/>
</dbReference>
<evidence type="ECO:0000256" key="5">
    <source>
        <dbReference type="ARBA" id="ARBA00022989"/>
    </source>
</evidence>
<evidence type="ECO:0000256" key="4">
    <source>
        <dbReference type="ARBA" id="ARBA00022692"/>
    </source>
</evidence>
<dbReference type="Pfam" id="PF00083">
    <property type="entry name" value="Sugar_tr"/>
    <property type="match status" value="1"/>
</dbReference>
<feature type="transmembrane region" description="Helical" evidence="8">
    <location>
        <begin position="470"/>
        <end position="490"/>
    </location>
</feature>
<feature type="transmembrane region" description="Helical" evidence="8">
    <location>
        <begin position="374"/>
        <end position="398"/>
    </location>
</feature>
<dbReference type="InterPro" id="IPR003663">
    <property type="entry name" value="Sugar/inositol_transpt"/>
</dbReference>
<dbReference type="InterPro" id="IPR036259">
    <property type="entry name" value="MFS_trans_sf"/>
</dbReference>
<feature type="transmembrane region" description="Helical" evidence="8">
    <location>
        <begin position="339"/>
        <end position="362"/>
    </location>
</feature>
<dbReference type="InterPro" id="IPR005829">
    <property type="entry name" value="Sugar_transporter_CS"/>
</dbReference>
<dbReference type="InterPro" id="IPR005828">
    <property type="entry name" value="MFS_sugar_transport-like"/>
</dbReference>
<evidence type="ECO:0000256" key="8">
    <source>
        <dbReference type="SAM" id="Phobius"/>
    </source>
</evidence>
<feature type="domain" description="Major facilitator superfamily (MFS) profile" evidence="9">
    <location>
        <begin position="93"/>
        <end position="544"/>
    </location>
</feature>
<dbReference type="Gene3D" id="1.20.1250.20">
    <property type="entry name" value="MFS general substrate transporter like domains"/>
    <property type="match status" value="1"/>
</dbReference>
<dbReference type="PROSITE" id="PS50850">
    <property type="entry name" value="MFS"/>
    <property type="match status" value="1"/>
</dbReference>
<protein>
    <recommendedName>
        <fullName evidence="9">Major facilitator superfamily (MFS) profile domain-containing protein</fullName>
    </recommendedName>
</protein>
<evidence type="ECO:0000256" key="2">
    <source>
        <dbReference type="ARBA" id="ARBA00010992"/>
    </source>
</evidence>
<feature type="transmembrane region" description="Helical" evidence="8">
    <location>
        <begin position="160"/>
        <end position="178"/>
    </location>
</feature>
<feature type="transmembrane region" description="Helical" evidence="8">
    <location>
        <begin position="405"/>
        <end position="425"/>
    </location>
</feature>
<evidence type="ECO:0000256" key="3">
    <source>
        <dbReference type="ARBA" id="ARBA00022448"/>
    </source>
</evidence>
<name>A0ABR1YIK4_9PEZI</name>
<dbReference type="PANTHER" id="PTHR48020">
    <property type="entry name" value="PROTON MYO-INOSITOL COTRANSPORTER"/>
    <property type="match status" value="1"/>
</dbReference>
<feature type="transmembrane region" description="Helical" evidence="8">
    <location>
        <begin position="88"/>
        <end position="111"/>
    </location>
</feature>
<keyword evidence="4 8" id="KW-0812">Transmembrane</keyword>
<evidence type="ECO:0000259" key="9">
    <source>
        <dbReference type="PROSITE" id="PS50850"/>
    </source>
</evidence>
<organism evidence="10 11">
    <name type="scientific">Phyllosticta capitalensis</name>
    <dbReference type="NCBI Taxonomy" id="121624"/>
    <lineage>
        <taxon>Eukaryota</taxon>
        <taxon>Fungi</taxon>
        <taxon>Dikarya</taxon>
        <taxon>Ascomycota</taxon>
        <taxon>Pezizomycotina</taxon>
        <taxon>Dothideomycetes</taxon>
        <taxon>Dothideomycetes incertae sedis</taxon>
        <taxon>Botryosphaeriales</taxon>
        <taxon>Phyllostictaceae</taxon>
        <taxon>Phyllosticta</taxon>
    </lineage>
</organism>
<comment type="subcellular location">
    <subcellularLocation>
        <location evidence="1">Membrane</location>
        <topology evidence="1">Multi-pass membrane protein</topology>
    </subcellularLocation>
</comment>
<evidence type="ECO:0000313" key="11">
    <source>
        <dbReference type="Proteomes" id="UP001492380"/>
    </source>
</evidence>
<dbReference type="PROSITE" id="PS00216">
    <property type="entry name" value="SUGAR_TRANSPORT_1"/>
    <property type="match status" value="1"/>
</dbReference>
<sequence length="599" mass="66590">MADLKTSDKVLETDAAHVEKAAVTQDAQIEDAVRAGSIPHVADEKAALEMAKKGSWEVDALINQLEEEHRAEGYRKGFFDIQFSNPKLFTVLLVIFASMGGLLSGLDQSLISGANLFLPEDLGLSDSQNSLVNAGMPLGAVAGALILSPSNEYFGRKMSIIISCIFYTIGGALCAGSMNFGMIITARLILGIGVGLEGGTVPVYVAETVERRLRGNLVSLYQLNIALGEVLGYAVAAMFIKVEGNWRYILGSSLVFSTIMLIGMLFLPESPRFLMHKGKTLEAFKVWKRIRGIETSDAREEFFVMKASQEEEDAEIANGASNKRFPWMDFFTNPRARRALVYANIMIMLGQLTGINAVMYYLSVLMSQIGFDDIQANYMSLVGGGALLIGTIPAVFYMERAGRRFWAMTMLPCFFIGLILVGVSYEMKTLMGQQGMYLTGIILYNGFFGSYACLTWVVPSEVYPTYLRSYGMTTSASLLFLCSFIVTYNFSRMMAAMTRRVDINSLLDDMQLIWFDRIGLTLGFYGGIAILGLCYQMLFMPETKDKTLEEIDLIFQKPTREIVAENWVNVKQTTADLLAFRWGKVFTFQKPRQNMGDEE</sequence>
<dbReference type="EMBL" id="JBBWRZ010000008">
    <property type="protein sequence ID" value="KAK8230748.1"/>
    <property type="molecule type" value="Genomic_DNA"/>
</dbReference>
<dbReference type="SUPFAM" id="SSF103473">
    <property type="entry name" value="MFS general substrate transporter"/>
    <property type="match status" value="1"/>
</dbReference>
<keyword evidence="3 7" id="KW-0813">Transport</keyword>
<evidence type="ECO:0000256" key="6">
    <source>
        <dbReference type="ARBA" id="ARBA00023136"/>
    </source>
</evidence>
<feature type="transmembrane region" description="Helical" evidence="8">
    <location>
        <begin position="246"/>
        <end position="267"/>
    </location>
</feature>
<dbReference type="PRINTS" id="PR00171">
    <property type="entry name" value="SUGRTRNSPORT"/>
</dbReference>
<feature type="transmembrane region" description="Helical" evidence="8">
    <location>
        <begin position="131"/>
        <end position="148"/>
    </location>
</feature>
<evidence type="ECO:0000256" key="1">
    <source>
        <dbReference type="ARBA" id="ARBA00004141"/>
    </source>
</evidence>
<dbReference type="NCBIfam" id="TIGR00879">
    <property type="entry name" value="SP"/>
    <property type="match status" value="1"/>
</dbReference>
<evidence type="ECO:0000313" key="10">
    <source>
        <dbReference type="EMBL" id="KAK8230748.1"/>
    </source>
</evidence>
<comment type="similarity">
    <text evidence="2 7">Belongs to the major facilitator superfamily. Sugar transporter (TC 2.A.1.1) family.</text>
</comment>
<accession>A0ABR1YIK4</accession>
<evidence type="ECO:0000256" key="7">
    <source>
        <dbReference type="RuleBase" id="RU003346"/>
    </source>
</evidence>
<dbReference type="InterPro" id="IPR050814">
    <property type="entry name" value="Myo-inositol_Transporter"/>
</dbReference>
<keyword evidence="5 8" id="KW-1133">Transmembrane helix</keyword>
<dbReference type="PROSITE" id="PS00217">
    <property type="entry name" value="SUGAR_TRANSPORT_2"/>
    <property type="match status" value="1"/>
</dbReference>
<proteinExistence type="inferred from homology"/>
<dbReference type="Proteomes" id="UP001492380">
    <property type="component" value="Unassembled WGS sequence"/>
</dbReference>
<gene>
    <name evidence="10" type="ORF">HDK90DRAFT_512871</name>
</gene>
<keyword evidence="11" id="KW-1185">Reference proteome</keyword>
<feature type="transmembrane region" description="Helical" evidence="8">
    <location>
        <begin position="437"/>
        <end position="458"/>
    </location>
</feature>
<feature type="transmembrane region" description="Helical" evidence="8">
    <location>
        <begin position="184"/>
        <end position="206"/>
    </location>
</feature>